<evidence type="ECO:0000313" key="2">
    <source>
        <dbReference type="Proteomes" id="UP000005239"/>
    </source>
</evidence>
<name>A0A8R1YNL5_PRIPA</name>
<protein>
    <submittedName>
        <fullName evidence="1">Uncharacterized protein</fullName>
    </submittedName>
</protein>
<dbReference type="EnsemblMetazoa" id="PPA34102.1">
    <property type="protein sequence ID" value="PPA34102.1"/>
    <property type="gene ID" value="WBGene00272471"/>
</dbReference>
<accession>A0A8R1YNL5</accession>
<organism evidence="1 2">
    <name type="scientific">Pristionchus pacificus</name>
    <name type="common">Parasitic nematode worm</name>
    <dbReference type="NCBI Taxonomy" id="54126"/>
    <lineage>
        <taxon>Eukaryota</taxon>
        <taxon>Metazoa</taxon>
        <taxon>Ecdysozoa</taxon>
        <taxon>Nematoda</taxon>
        <taxon>Chromadorea</taxon>
        <taxon>Rhabditida</taxon>
        <taxon>Rhabditina</taxon>
        <taxon>Diplogasteromorpha</taxon>
        <taxon>Diplogasteroidea</taxon>
        <taxon>Neodiplogasteridae</taxon>
        <taxon>Pristionchus</taxon>
    </lineage>
</organism>
<reference evidence="1" key="2">
    <citation type="submission" date="2022-06" db="UniProtKB">
        <authorList>
            <consortium name="EnsemblMetazoa"/>
        </authorList>
    </citation>
    <scope>IDENTIFICATION</scope>
    <source>
        <strain evidence="1">PS312</strain>
    </source>
</reference>
<sequence length="239" mass="26626">MMLNGDSSDEEGVLYFSRSDSITTTRNSMFSTAEVEEPLSLTPVSQVEPQPAKANADDDVFESAVNYEQDMNTPPFGTDRTFTVQSVVDTENLPEENTFIPWEAASLMDGLGWDIKDGKMTDVSLIRVSSLLQNLNLQLIVMNKEIIQVEKAVLDAYNQKRADQIGFEDISNRVHVSSLISSLSLHLSSLDSSLSRLNLSISNSTHSIVPHRSSSLLPFTLFSLPILAFLAYKTYRFYT</sequence>
<dbReference type="Proteomes" id="UP000005239">
    <property type="component" value="Unassembled WGS sequence"/>
</dbReference>
<reference evidence="2" key="1">
    <citation type="journal article" date="2008" name="Nat. Genet.">
        <title>The Pristionchus pacificus genome provides a unique perspective on nematode lifestyle and parasitism.</title>
        <authorList>
            <person name="Dieterich C."/>
            <person name="Clifton S.W."/>
            <person name="Schuster L.N."/>
            <person name="Chinwalla A."/>
            <person name="Delehaunty K."/>
            <person name="Dinkelacker I."/>
            <person name="Fulton L."/>
            <person name="Fulton R."/>
            <person name="Godfrey J."/>
            <person name="Minx P."/>
            <person name="Mitreva M."/>
            <person name="Roeseler W."/>
            <person name="Tian H."/>
            <person name="Witte H."/>
            <person name="Yang S.P."/>
            <person name="Wilson R.K."/>
            <person name="Sommer R.J."/>
        </authorList>
    </citation>
    <scope>NUCLEOTIDE SEQUENCE [LARGE SCALE GENOMIC DNA]</scope>
    <source>
        <strain evidence="2">PS312</strain>
    </source>
</reference>
<proteinExistence type="predicted"/>
<keyword evidence="2" id="KW-1185">Reference proteome</keyword>
<gene>
    <name evidence="1" type="primary">WBGene00272471</name>
</gene>
<evidence type="ECO:0000313" key="1">
    <source>
        <dbReference type="EnsemblMetazoa" id="PPA34102.1"/>
    </source>
</evidence>
<dbReference type="AlphaFoldDB" id="A0A8R1YNL5"/>